<accession>A0A9X1NGU5</accession>
<keyword evidence="3" id="KW-1185">Reference proteome</keyword>
<comment type="caution">
    <text evidence="2">The sequence shown here is derived from an EMBL/GenBank/DDBJ whole genome shotgun (WGS) entry which is preliminary data.</text>
</comment>
<feature type="compositionally biased region" description="Basic and acidic residues" evidence="1">
    <location>
        <begin position="152"/>
        <end position="162"/>
    </location>
</feature>
<dbReference type="AlphaFoldDB" id="A0A9X1NGU5"/>
<gene>
    <name evidence="2" type="ORF">LR394_23600</name>
</gene>
<name>A0A9X1NGU5_9ACTN</name>
<dbReference type="Proteomes" id="UP001138997">
    <property type="component" value="Unassembled WGS sequence"/>
</dbReference>
<evidence type="ECO:0000313" key="3">
    <source>
        <dbReference type="Proteomes" id="UP001138997"/>
    </source>
</evidence>
<dbReference type="EMBL" id="JAJOMB010000013">
    <property type="protein sequence ID" value="MCD5313898.1"/>
    <property type="molecule type" value="Genomic_DNA"/>
</dbReference>
<organism evidence="2 3">
    <name type="scientific">Kineosporia babensis</name>
    <dbReference type="NCBI Taxonomy" id="499548"/>
    <lineage>
        <taxon>Bacteria</taxon>
        <taxon>Bacillati</taxon>
        <taxon>Actinomycetota</taxon>
        <taxon>Actinomycetes</taxon>
        <taxon>Kineosporiales</taxon>
        <taxon>Kineosporiaceae</taxon>
        <taxon>Kineosporia</taxon>
    </lineage>
</organism>
<dbReference type="RefSeq" id="WP_231445799.1">
    <property type="nucleotide sequence ID" value="NZ_JAJOMB010000013.1"/>
</dbReference>
<proteinExistence type="predicted"/>
<feature type="region of interest" description="Disordered" evidence="1">
    <location>
        <begin position="131"/>
        <end position="181"/>
    </location>
</feature>
<evidence type="ECO:0000313" key="2">
    <source>
        <dbReference type="EMBL" id="MCD5313898.1"/>
    </source>
</evidence>
<reference evidence="2" key="1">
    <citation type="submission" date="2021-11" db="EMBL/GenBank/DDBJ databases">
        <title>Streptomyces corallinus and Kineosporia corallina sp. nov., two new coral-derived marine actinobacteria.</title>
        <authorList>
            <person name="Buangrab K."/>
            <person name="Sutthacheep M."/>
            <person name="Yeemin T."/>
            <person name="Harunari E."/>
            <person name="Igarashi Y."/>
            <person name="Sripreechasak P."/>
            <person name="Kanchanasin P."/>
            <person name="Tanasupawat S."/>
            <person name="Phongsopitanun W."/>
        </authorList>
    </citation>
    <scope>NUCLEOTIDE SEQUENCE</scope>
    <source>
        <strain evidence="2">JCM 31032</strain>
    </source>
</reference>
<evidence type="ECO:0000256" key="1">
    <source>
        <dbReference type="SAM" id="MobiDB-lite"/>
    </source>
</evidence>
<protein>
    <recommendedName>
        <fullName evidence="4">Transposase IS4-like domain-containing protein</fullName>
    </recommendedName>
</protein>
<sequence>MLYFETDVSDGFREPGFSKERRMQSQINFGPLTDENGNPLALNSFEGNKAEKATMVPTIQAFKKAHNLRDVAIVADAGMISAAIMQEIGGGILLFILGMKNSGPRLTRFVSGRRATRKGFRVRSDLRAVLARRSQRQAPRPDDLPLVPGRLRPLESARDRRTGRQGQSTVEGKDRSRRTGS</sequence>
<evidence type="ECO:0008006" key="4">
    <source>
        <dbReference type="Google" id="ProtNLM"/>
    </source>
</evidence>